<name>A0A3D9BBC4_9FLAO</name>
<dbReference type="Proteomes" id="UP000256512">
    <property type="component" value="Unassembled WGS sequence"/>
</dbReference>
<dbReference type="AlphaFoldDB" id="A0A3D9BBC4"/>
<evidence type="ECO:0000313" key="3">
    <source>
        <dbReference type="EMBL" id="REC50890.1"/>
    </source>
</evidence>
<dbReference type="GO" id="GO:0080120">
    <property type="term" value="P:CAAX-box protein maturation"/>
    <property type="evidence" value="ECO:0007669"/>
    <property type="project" value="UniProtKB-ARBA"/>
</dbReference>
<feature type="non-terminal residue" evidence="3">
    <location>
        <position position="1"/>
    </location>
</feature>
<keyword evidence="1" id="KW-1133">Transmembrane helix</keyword>
<dbReference type="Pfam" id="PF02517">
    <property type="entry name" value="Rce1-like"/>
    <property type="match status" value="1"/>
</dbReference>
<feature type="transmembrane region" description="Helical" evidence="1">
    <location>
        <begin position="12"/>
        <end position="32"/>
    </location>
</feature>
<evidence type="ECO:0000313" key="4">
    <source>
        <dbReference type="Proteomes" id="UP000256512"/>
    </source>
</evidence>
<keyword evidence="1" id="KW-0472">Membrane</keyword>
<accession>A0A3D9BBC4</accession>
<protein>
    <recommendedName>
        <fullName evidence="2">CAAX prenyl protease 2/Lysostaphin resistance protein A-like domain-containing protein</fullName>
    </recommendedName>
</protein>
<gene>
    <name evidence="3" type="ORF">DRF62_18090</name>
</gene>
<proteinExistence type="predicted"/>
<dbReference type="EMBL" id="QNVS01000085">
    <property type="protein sequence ID" value="REC50890.1"/>
    <property type="molecule type" value="Genomic_DNA"/>
</dbReference>
<dbReference type="InterPro" id="IPR003675">
    <property type="entry name" value="Rce1/LyrA-like_dom"/>
</dbReference>
<keyword evidence="1" id="KW-0812">Transmembrane</keyword>
<feature type="transmembrane region" description="Helical" evidence="1">
    <location>
        <begin position="39"/>
        <end position="60"/>
    </location>
</feature>
<organism evidence="3 4">
    <name type="scientific">Chryseobacterium piscium</name>
    <dbReference type="NCBI Taxonomy" id="333702"/>
    <lineage>
        <taxon>Bacteria</taxon>
        <taxon>Pseudomonadati</taxon>
        <taxon>Bacteroidota</taxon>
        <taxon>Flavobacteriia</taxon>
        <taxon>Flavobacteriales</taxon>
        <taxon>Weeksellaceae</taxon>
        <taxon>Chryseobacterium group</taxon>
        <taxon>Chryseobacterium</taxon>
    </lineage>
</organism>
<dbReference type="GO" id="GO:0004175">
    <property type="term" value="F:endopeptidase activity"/>
    <property type="evidence" value="ECO:0007669"/>
    <property type="project" value="UniProtKB-ARBA"/>
</dbReference>
<reference evidence="3 4" key="1">
    <citation type="journal article" date="2006" name="Int. J. Syst. Evol. Microbiol.">
        <title>Chryseobacterium piscium sp. nov., isolated from fish of the South Atlantic Ocean off South Africa.</title>
        <authorList>
            <person name="de Beer H."/>
            <person name="Hugo C.J."/>
            <person name="Jooste P.J."/>
            <person name="Vancanneyt M."/>
            <person name="Coenye T."/>
            <person name="Vandamme P."/>
        </authorList>
    </citation>
    <scope>NUCLEOTIDE SEQUENCE [LARGE SCALE GENOMIC DNA]</scope>
    <source>
        <strain evidence="3 4">CCUG 51923</strain>
    </source>
</reference>
<sequence length="70" mass="7952">VSALLFGIFHSAYGTIGRAVVPIFIGTVFALFYKKYSNIKILIICHFLIDFISMMLMNFIDPKHLSLLNL</sequence>
<evidence type="ECO:0000259" key="2">
    <source>
        <dbReference type="Pfam" id="PF02517"/>
    </source>
</evidence>
<keyword evidence="4" id="KW-1185">Reference proteome</keyword>
<dbReference type="RefSeq" id="WP_133297208.1">
    <property type="nucleotide sequence ID" value="NZ_QNVS01000085.1"/>
</dbReference>
<feature type="domain" description="CAAX prenyl protease 2/Lysostaphin resistance protein A-like" evidence="2">
    <location>
        <begin position="1"/>
        <end position="52"/>
    </location>
</feature>
<evidence type="ECO:0000256" key="1">
    <source>
        <dbReference type="SAM" id="Phobius"/>
    </source>
</evidence>
<comment type="caution">
    <text evidence="3">The sequence shown here is derived from an EMBL/GenBank/DDBJ whole genome shotgun (WGS) entry which is preliminary data.</text>
</comment>